<gene>
    <name evidence="1" type="ORF">HNR07_001994</name>
</gene>
<dbReference type="RefSeq" id="WP_184364481.1">
    <property type="nucleotide sequence ID" value="NZ_BAAAKM010000004.1"/>
</dbReference>
<evidence type="ECO:0000313" key="1">
    <source>
        <dbReference type="EMBL" id="MBB5490857.1"/>
    </source>
</evidence>
<keyword evidence="2" id="KW-1185">Reference proteome</keyword>
<dbReference type="EMBL" id="JACHDO010000001">
    <property type="protein sequence ID" value="MBB5490857.1"/>
    <property type="molecule type" value="Genomic_DNA"/>
</dbReference>
<dbReference type="AlphaFoldDB" id="A0A840WGL3"/>
<protein>
    <submittedName>
        <fullName evidence="1">Uncharacterized protein</fullName>
    </submittedName>
</protein>
<organism evidence="1 2">
    <name type="scientific">Nocardiopsis metallicus</name>
    <dbReference type="NCBI Taxonomy" id="179819"/>
    <lineage>
        <taxon>Bacteria</taxon>
        <taxon>Bacillati</taxon>
        <taxon>Actinomycetota</taxon>
        <taxon>Actinomycetes</taxon>
        <taxon>Streptosporangiales</taxon>
        <taxon>Nocardiopsidaceae</taxon>
        <taxon>Nocardiopsis</taxon>
    </lineage>
</organism>
<proteinExistence type="predicted"/>
<reference evidence="1 2" key="1">
    <citation type="submission" date="2020-08" db="EMBL/GenBank/DDBJ databases">
        <title>Sequencing the genomes of 1000 actinobacteria strains.</title>
        <authorList>
            <person name="Klenk H.-P."/>
        </authorList>
    </citation>
    <scope>NUCLEOTIDE SEQUENCE [LARGE SCALE GENOMIC DNA]</scope>
    <source>
        <strain evidence="1 2">DSM 44598</strain>
    </source>
</reference>
<comment type="caution">
    <text evidence="1">The sequence shown here is derived from an EMBL/GenBank/DDBJ whole genome shotgun (WGS) entry which is preliminary data.</text>
</comment>
<dbReference type="Proteomes" id="UP000579647">
    <property type="component" value="Unassembled WGS sequence"/>
</dbReference>
<name>A0A840WGL3_9ACTN</name>
<accession>A0A840WGL3</accession>
<evidence type="ECO:0000313" key="2">
    <source>
        <dbReference type="Proteomes" id="UP000579647"/>
    </source>
</evidence>
<sequence length="169" mass="18573">MSDGIRWIGEHSYQKPNYSSPGMLGGISLTAARGIDAEDFLSHLEAEPLQLDEGHLYKDWKSVTLPDGVDSRSVKYAMYGTSGDWVYVLEDWEMATWHLHRYGGPQTAELAGVETVCLSLNRHDPPSRIVHTTSEGRIAGGEFGEDTGRGSELDSALRFSQRNDLCGAG</sequence>